<dbReference type="Gene3D" id="2.40.50.140">
    <property type="entry name" value="Nucleic acid-binding proteins"/>
    <property type="match status" value="1"/>
</dbReference>
<dbReference type="GO" id="GO:0003743">
    <property type="term" value="F:translation initiation factor activity"/>
    <property type="evidence" value="ECO:0007669"/>
    <property type="project" value="UniProtKB-KW"/>
</dbReference>
<dbReference type="Pfam" id="PF00575">
    <property type="entry name" value="S1"/>
    <property type="match status" value="1"/>
</dbReference>
<dbReference type="NCBIfam" id="NF003064">
    <property type="entry name" value="PRK03987.1-4"/>
    <property type="match status" value="1"/>
</dbReference>
<dbReference type="InterPro" id="IPR044126">
    <property type="entry name" value="S1_IF2_alpha"/>
</dbReference>
<dbReference type="InterPro" id="IPR024055">
    <property type="entry name" value="TIF2_asu_C"/>
</dbReference>
<dbReference type="AlphaFoldDB" id="A0A832XLJ3"/>
<evidence type="ECO:0000256" key="2">
    <source>
        <dbReference type="ARBA" id="ARBA00007223"/>
    </source>
</evidence>
<evidence type="ECO:0000256" key="3">
    <source>
        <dbReference type="ARBA" id="ARBA00011243"/>
    </source>
</evidence>
<keyword evidence="12" id="KW-1185">Reference proteome</keyword>
<keyword evidence="7" id="KW-0648">Protein biosynthesis</keyword>
<dbReference type="InterPro" id="IPR012340">
    <property type="entry name" value="NA-bd_OB-fold"/>
</dbReference>
<dbReference type="InterPro" id="IPR011488">
    <property type="entry name" value="TIF_2_asu"/>
</dbReference>
<dbReference type="GO" id="GO:0043022">
    <property type="term" value="F:ribosome binding"/>
    <property type="evidence" value="ECO:0007669"/>
    <property type="project" value="TreeGrafter"/>
</dbReference>
<dbReference type="SMART" id="SM00316">
    <property type="entry name" value="S1"/>
    <property type="match status" value="1"/>
</dbReference>
<comment type="function">
    <text evidence="1">eIF-2 functions in the early steps of protein synthesis by forming a ternary complex with GTP and initiator tRNA.</text>
</comment>
<dbReference type="Gene3D" id="3.30.70.1130">
    <property type="entry name" value="EIF_2_alpha"/>
    <property type="match status" value="1"/>
</dbReference>
<evidence type="ECO:0000256" key="5">
    <source>
        <dbReference type="ARBA" id="ARBA00022540"/>
    </source>
</evidence>
<dbReference type="Gene3D" id="1.10.150.190">
    <property type="entry name" value="Translation initiation factor 2, subunit 1, domain 2"/>
    <property type="match status" value="1"/>
</dbReference>
<keyword evidence="6" id="KW-0694">RNA-binding</keyword>
<evidence type="ECO:0000256" key="6">
    <source>
        <dbReference type="ARBA" id="ARBA00022884"/>
    </source>
</evidence>
<dbReference type="SUPFAM" id="SSF116742">
    <property type="entry name" value="eIF2alpha middle domain-like"/>
    <property type="match status" value="1"/>
</dbReference>
<dbReference type="EMBL" id="DVAB01000004">
    <property type="protein sequence ID" value="HIJ99962.1"/>
    <property type="molecule type" value="Genomic_DNA"/>
</dbReference>
<dbReference type="CDD" id="cd04452">
    <property type="entry name" value="S1_IF2_alpha"/>
    <property type="match status" value="1"/>
</dbReference>
<dbReference type="GO" id="GO:0003723">
    <property type="term" value="F:RNA binding"/>
    <property type="evidence" value="ECO:0007669"/>
    <property type="project" value="UniProtKB-KW"/>
</dbReference>
<sequence>MTTNPQTKQQISYPSEDELVVATIIKVQNYGAFANLDEYPGCEGMIHISEIASKWIRNINDYVKDGQRVVLRVLRVDRERGHIDLSLKSVKAAQRKETLEHFKREQRAKKLIELAAERLKEKEKISEIANSLSEKFDSLFVVLQKSLTEDENAFEGAKIPENWKKELVKIAKENLEIPRVTIKANLELLSKASNGIEVIKGALTKALKTHKGKDTELTLKYLGAPRYRLEITAPNYKIAEQTLDKFSKEVMAEVTKAQGSAKLVR</sequence>
<evidence type="ECO:0000256" key="8">
    <source>
        <dbReference type="ARBA" id="ARBA00030860"/>
    </source>
</evidence>
<feature type="domain" description="S1 motif" evidence="10">
    <location>
        <begin position="17"/>
        <end position="88"/>
    </location>
</feature>
<protein>
    <recommendedName>
        <fullName evidence="4">Translation initiation factor 2 subunit alpha</fullName>
    </recommendedName>
    <alternativeName>
        <fullName evidence="8">aIF2-alpha</fullName>
    </alternativeName>
    <alternativeName>
        <fullName evidence="9">eIF-2-alpha</fullName>
    </alternativeName>
</protein>
<evidence type="ECO:0000256" key="9">
    <source>
        <dbReference type="ARBA" id="ARBA00033333"/>
    </source>
</evidence>
<comment type="similarity">
    <text evidence="2">Belongs to the eIF-2-alpha family.</text>
</comment>
<proteinExistence type="inferred from homology"/>
<dbReference type="PANTHER" id="PTHR10602:SF0">
    <property type="entry name" value="EUKARYOTIC TRANSLATION INITIATION FACTOR 2 SUBUNIT 1"/>
    <property type="match status" value="1"/>
</dbReference>
<dbReference type="Proteomes" id="UP000646946">
    <property type="component" value="Unassembled WGS sequence"/>
</dbReference>
<evidence type="ECO:0000256" key="1">
    <source>
        <dbReference type="ARBA" id="ARBA00003323"/>
    </source>
</evidence>
<dbReference type="PROSITE" id="PS50126">
    <property type="entry name" value="S1"/>
    <property type="match status" value="1"/>
</dbReference>
<comment type="subunit">
    <text evidence="3">Heterotrimer composed of an alpha, a beta and a gamma chain.</text>
</comment>
<keyword evidence="5 11" id="KW-0396">Initiation factor</keyword>
<name>A0A832XLJ3_9ARCH</name>
<dbReference type="InterPro" id="IPR003029">
    <property type="entry name" value="S1_domain"/>
</dbReference>
<evidence type="ECO:0000256" key="4">
    <source>
        <dbReference type="ARBA" id="ARBA00013678"/>
    </source>
</evidence>
<dbReference type="SUPFAM" id="SSF50249">
    <property type="entry name" value="Nucleic acid-binding proteins"/>
    <property type="match status" value="1"/>
</dbReference>
<gene>
    <name evidence="11" type="ORF">H1016_00300</name>
</gene>
<comment type="caution">
    <text evidence="11">The sequence shown here is derived from an EMBL/GenBank/DDBJ whole genome shotgun (WGS) entry which is preliminary data.</text>
</comment>
<dbReference type="Pfam" id="PF07541">
    <property type="entry name" value="EIF_2_alpha"/>
    <property type="match status" value="1"/>
</dbReference>
<dbReference type="FunFam" id="2.40.50.140:FF:000015">
    <property type="entry name" value="Eukaryotic translation initiation factor 2 subunit alpha"/>
    <property type="match status" value="1"/>
</dbReference>
<dbReference type="SUPFAM" id="SSF110993">
    <property type="entry name" value="eIF-2-alpha, C-terminal domain"/>
    <property type="match status" value="1"/>
</dbReference>
<dbReference type="FunFam" id="3.30.70.1130:FF:000002">
    <property type="entry name" value="Translation initiation factor 2 subunit alpha"/>
    <property type="match status" value="1"/>
</dbReference>
<dbReference type="InterPro" id="IPR024054">
    <property type="entry name" value="TIF2_asu_middle_sf"/>
</dbReference>
<organism evidence="11 12">
    <name type="scientific">Candidatus Naiadarchaeum limnaeum</name>
    <dbReference type="NCBI Taxonomy" id="2756139"/>
    <lineage>
        <taxon>Archaea</taxon>
        <taxon>Candidatus Undinarchaeota</taxon>
        <taxon>Candidatus Undinarchaeia</taxon>
        <taxon>Candidatus Naiadarchaeales</taxon>
        <taxon>Candidatus Naiadarchaeaceae</taxon>
        <taxon>Candidatus Naiadarchaeum</taxon>
    </lineage>
</organism>
<evidence type="ECO:0000313" key="12">
    <source>
        <dbReference type="Proteomes" id="UP000646946"/>
    </source>
</evidence>
<evidence type="ECO:0000256" key="7">
    <source>
        <dbReference type="ARBA" id="ARBA00022917"/>
    </source>
</evidence>
<accession>A0A832XLJ3</accession>
<evidence type="ECO:0000313" key="11">
    <source>
        <dbReference type="EMBL" id="HIJ99962.1"/>
    </source>
</evidence>
<dbReference type="PANTHER" id="PTHR10602">
    <property type="entry name" value="EUKARYOTIC TRANSLATION INITIATION FACTOR 2 SUBUNIT 1"/>
    <property type="match status" value="1"/>
</dbReference>
<evidence type="ECO:0000259" key="10">
    <source>
        <dbReference type="PROSITE" id="PS50126"/>
    </source>
</evidence>
<reference evidence="11 12" key="1">
    <citation type="journal article" name="Nat. Commun.">
        <title>Undinarchaeota illuminate DPANN phylogeny and the impact of gene transfer on archaeal evolution.</title>
        <authorList>
            <person name="Dombrowski N."/>
            <person name="Williams T.A."/>
            <person name="Sun J."/>
            <person name="Woodcroft B.J."/>
            <person name="Lee J.H."/>
            <person name="Minh B.Q."/>
            <person name="Rinke C."/>
            <person name="Spang A."/>
        </authorList>
    </citation>
    <scope>NUCLEOTIDE SEQUENCE [LARGE SCALE GENOMIC DNA]</scope>
    <source>
        <strain evidence="11">MAG_bin1129</strain>
    </source>
</reference>